<evidence type="ECO:0000256" key="2">
    <source>
        <dbReference type="SAM" id="MobiDB-lite"/>
    </source>
</evidence>
<dbReference type="GO" id="GO:0008976">
    <property type="term" value="F:polyphosphate kinase activity"/>
    <property type="evidence" value="ECO:0007669"/>
    <property type="project" value="UniProtKB-EC"/>
</dbReference>
<keyword evidence="1 6" id="KW-0808">Transferase</keyword>
<dbReference type="InterPro" id="IPR036830">
    <property type="entry name" value="PP_kinase_middle_dom_sf"/>
</dbReference>
<evidence type="ECO:0000313" key="7">
    <source>
        <dbReference type="Proteomes" id="UP001168575"/>
    </source>
</evidence>
<comment type="similarity">
    <text evidence="1">Belongs to the polyphosphate kinase 1 (PPK1) family.</text>
</comment>
<evidence type="ECO:0000313" key="6">
    <source>
        <dbReference type="EMBL" id="MDO4841301.1"/>
    </source>
</evidence>
<accession>A0AA43U9R2</accession>
<feature type="domain" description="Polyphosphate kinase C-terminal" evidence="4">
    <location>
        <begin position="394"/>
        <end position="568"/>
    </location>
</feature>
<organism evidence="6 7">
    <name type="scientific">Phoenicibacter congonensis</name>
    <dbReference type="NCBI Taxonomy" id="1944646"/>
    <lineage>
        <taxon>Bacteria</taxon>
        <taxon>Bacillati</taxon>
        <taxon>Actinomycetota</taxon>
        <taxon>Coriobacteriia</taxon>
        <taxon>Eggerthellales</taxon>
        <taxon>Eggerthellaceae</taxon>
        <taxon>Phoenicibacter</taxon>
    </lineage>
</organism>
<dbReference type="Pfam" id="PF13090">
    <property type="entry name" value="PP_kinase_C"/>
    <property type="match status" value="1"/>
</dbReference>
<feature type="domain" description="Polyphosphate kinase middle" evidence="3">
    <location>
        <begin position="3"/>
        <end position="191"/>
    </location>
</feature>
<comment type="function">
    <text evidence="1">Catalyzes the reversible transfer of the terminal phosphate of ATP to form a long-chain polyphosphate (polyP).</text>
</comment>
<proteinExistence type="inferred from homology"/>
<dbReference type="Gene3D" id="3.30.1840.10">
    <property type="entry name" value="Polyphosphate kinase middle domain"/>
    <property type="match status" value="1"/>
</dbReference>
<feature type="non-terminal residue" evidence="6">
    <location>
        <position position="1"/>
    </location>
</feature>
<feature type="region of interest" description="Disordered" evidence="2">
    <location>
        <begin position="605"/>
        <end position="635"/>
    </location>
</feature>
<dbReference type="Gene3D" id="3.30.870.10">
    <property type="entry name" value="Endonuclease Chain A"/>
    <property type="match status" value="2"/>
</dbReference>
<evidence type="ECO:0000259" key="3">
    <source>
        <dbReference type="Pfam" id="PF02503"/>
    </source>
</evidence>
<dbReference type="InterPro" id="IPR003414">
    <property type="entry name" value="PP_kinase"/>
</dbReference>
<dbReference type="GO" id="GO:0006799">
    <property type="term" value="P:polyphosphate biosynthetic process"/>
    <property type="evidence" value="ECO:0007669"/>
    <property type="project" value="InterPro"/>
</dbReference>
<evidence type="ECO:0000256" key="1">
    <source>
        <dbReference type="RuleBase" id="RU003800"/>
    </source>
</evidence>
<evidence type="ECO:0000259" key="5">
    <source>
        <dbReference type="Pfam" id="PF17941"/>
    </source>
</evidence>
<dbReference type="Proteomes" id="UP001168575">
    <property type="component" value="Unassembled WGS sequence"/>
</dbReference>
<comment type="caution">
    <text evidence="6">The sequence shown here is derived from an EMBL/GenBank/DDBJ whole genome shotgun (WGS) entry which is preliminary data.</text>
</comment>
<reference evidence="6" key="1">
    <citation type="submission" date="2023-07" db="EMBL/GenBank/DDBJ databases">
        <title>Between Cages and Wild: Unraveling the Impact of Captivity on Animal Microbiomes and Antimicrobial Resistance.</title>
        <authorList>
            <person name="Schmartz G.P."/>
            <person name="Rehner J."/>
            <person name="Schuff M.J."/>
            <person name="Becker S.L."/>
            <person name="Kravczyk M."/>
            <person name="Gurevich A."/>
            <person name="Francke R."/>
            <person name="Mueller R."/>
            <person name="Keller V."/>
            <person name="Keller A."/>
        </authorList>
    </citation>
    <scope>NUCLEOTIDE SEQUENCE</scope>
    <source>
        <strain evidence="6">S12M_St_49</strain>
    </source>
</reference>
<dbReference type="EMBL" id="JAUMVS010000009">
    <property type="protein sequence ID" value="MDO4841301.1"/>
    <property type="molecule type" value="Genomic_DNA"/>
</dbReference>
<dbReference type="InterPro" id="IPR025200">
    <property type="entry name" value="PPK_C_dom2"/>
</dbReference>
<gene>
    <name evidence="6" type="primary">ppk1</name>
    <name evidence="6" type="ORF">Q3982_01305</name>
</gene>
<sequence>AYVKPFLSPQIVNSRHPFPHLTNGDIYILVRLNEKSSDDEKKEKGSKKLKAGGAKNVTLGLIPLPPQVDRIVELPSPADNPGFRYILLENLIDNYAEEIFSMYKVKHTNIICVTRNADLDVVEGEEEQGVDYREHMKRILKKRSRLHPVRLESARPLSEVVRRELSTRLELNDDQMFVTEVPLDMSYTYQLKGHIKSKSLEERLTNVPFTPQWPIQINKNRSIINQVQDRDFLMCFPYDSIEALVMLLKEAAVDPAVVSIKITLYRLASHSKLAEALIQAAENGKEVTALFELRARFDESNNIEWSQRFEEAGCNVIYGFRDYKVHSKICLITRQTPTETQYITQLSTGNYNESTAKLYTDLCFFTSDAAIGHDAVDFFQNMQMETMSDDYKELWVAPLQIKQNIMKEIDNQIALKKAGKPAGLFFKTNSVTDEDVIKKLVEASQAGIETTLFVRGISCIVPDVKGYTDNICVVSIVGRLLEHSRIYIFGPMNGDVKIYLSSADLMTRNLNKRIEIAWEVKDESLKDQILEYCGICLSDTEKMRALKSDGTYTPLRYFRRKGEEHLDSQQWLIADTARKAGKLWSPDISALRSAETQVLGGIAEPLANVPTNNPRAEKEGKKGKNGKKKASASAKTEQIDVLSVAEMTKAAQDVPMPTIKRINKQAAQTKKIELPESAAREMSLREDMKDGSNEMNSFLSLFPEENDFKMPSKGDLNPIEKLRQLRKNKEK</sequence>
<keyword evidence="6" id="KW-0418">Kinase</keyword>
<dbReference type="EC" id="2.7.4.1" evidence="1"/>
<comment type="catalytic activity">
    <reaction evidence="1">
        <text>[phosphate](n) + ATP = [phosphate](n+1) + ADP</text>
        <dbReference type="Rhea" id="RHEA:19573"/>
        <dbReference type="Rhea" id="RHEA-COMP:9859"/>
        <dbReference type="Rhea" id="RHEA-COMP:14280"/>
        <dbReference type="ChEBI" id="CHEBI:16838"/>
        <dbReference type="ChEBI" id="CHEBI:30616"/>
        <dbReference type="ChEBI" id="CHEBI:456216"/>
        <dbReference type="EC" id="2.7.4.1"/>
    </reaction>
</comment>
<dbReference type="SUPFAM" id="SSF143724">
    <property type="entry name" value="PHP14-like"/>
    <property type="match status" value="1"/>
</dbReference>
<dbReference type="InterPro" id="IPR024953">
    <property type="entry name" value="PP_kinase_middle"/>
</dbReference>
<dbReference type="GO" id="GO:0009358">
    <property type="term" value="C:polyphosphate kinase complex"/>
    <property type="evidence" value="ECO:0007669"/>
    <property type="project" value="InterPro"/>
</dbReference>
<dbReference type="NCBIfam" id="TIGR03705">
    <property type="entry name" value="poly_P_kin"/>
    <property type="match status" value="1"/>
</dbReference>
<dbReference type="PANTHER" id="PTHR30218:SF0">
    <property type="entry name" value="POLYPHOSPHATE KINASE"/>
    <property type="match status" value="1"/>
</dbReference>
<dbReference type="PANTHER" id="PTHR30218">
    <property type="entry name" value="POLYPHOSPHATE KINASE"/>
    <property type="match status" value="1"/>
</dbReference>
<dbReference type="Pfam" id="PF17941">
    <property type="entry name" value="PP_kinase_C_1"/>
    <property type="match status" value="1"/>
</dbReference>
<dbReference type="AlphaFoldDB" id="A0AA43U9R2"/>
<feature type="domain" description="Polyphosphate kinase C-terminal" evidence="5">
    <location>
        <begin position="223"/>
        <end position="385"/>
    </location>
</feature>
<keyword evidence="1" id="KW-0597">Phosphoprotein</keyword>
<dbReference type="Pfam" id="PF02503">
    <property type="entry name" value="PP_kinase"/>
    <property type="match status" value="1"/>
</dbReference>
<evidence type="ECO:0000259" key="4">
    <source>
        <dbReference type="Pfam" id="PF13090"/>
    </source>
</evidence>
<feature type="region of interest" description="Disordered" evidence="2">
    <location>
        <begin position="706"/>
        <end position="731"/>
    </location>
</feature>
<comment type="PTM">
    <text evidence="1">An intermediate of this reaction is the autophosphorylated ppk in which a phosphate is covalently linked to a histidine residue through a N-P bond.</text>
</comment>
<name>A0AA43U9R2_9ACTN</name>
<keyword evidence="7" id="KW-1185">Reference proteome</keyword>
<dbReference type="SUPFAM" id="SSF56024">
    <property type="entry name" value="Phospholipase D/nuclease"/>
    <property type="match status" value="2"/>
</dbReference>
<dbReference type="InterPro" id="IPR041108">
    <property type="entry name" value="PP_kinase_C_1"/>
</dbReference>
<protein>
    <recommendedName>
        <fullName evidence="1">Polyphosphate kinase</fullName>
        <ecNumber evidence="1">2.7.4.1</ecNumber>
    </recommendedName>
</protein>